<dbReference type="InterPro" id="IPR055135">
    <property type="entry name" value="PRMT_dom"/>
</dbReference>
<dbReference type="Pfam" id="PF22528">
    <property type="entry name" value="PRMT_C"/>
    <property type="match status" value="1"/>
</dbReference>
<evidence type="ECO:0000256" key="3">
    <source>
        <dbReference type="ARBA" id="ARBA00022691"/>
    </source>
</evidence>
<dbReference type="Gene3D" id="2.70.160.11">
    <property type="entry name" value="Hnrnp arginine n-methyltransferase1"/>
    <property type="match status" value="3"/>
</dbReference>
<evidence type="ECO:0000256" key="1">
    <source>
        <dbReference type="ARBA" id="ARBA00022603"/>
    </source>
</evidence>
<name>A0A0R3SYM4_HYMDI</name>
<dbReference type="WBParaSite" id="HDID_0001086901-mRNA-1">
    <property type="protein sequence ID" value="HDID_0001086901-mRNA-1"/>
    <property type="gene ID" value="HDID_0001086901"/>
</dbReference>
<sequence length="811" mass="91324">MSSSPDVLPKSTSTFVNQFNPRTGANQWKIVNEDYDYQQEIAQSAYADMLHDYDRNRRYHEAIRHVISSMKSAGRDVHVLDIGTGTGLLSMMAVLAGADTVIACEAFEPVAQCAEKIIKANGMGDKINVIHKRSTELAVGEDMPRKANVLVAELFDTELIGEGALRVYQHAADHLLTPDAILVPCKARMYIQVLESPFLWSHHSIEPFSGSGIAFPTEKMLSCHGSPSVFDLQASLLKIVEGIICFLGVLLVFNLFNKIVSSFHSSSKLVLKFFIYPLQKHNVMGIITMWIVPNHAQTILYFLKDDDPLTVDYDKVAIRCLLEKPLMFHEFNFAPPSSNIVLDFEKRLTEIDGQSIKAFRSGTAHAVLIWWELQMEPSNQTPSITMAPENARIGEGAGDLRAIPSWREHWMQAVYFPRNCPLPLTAGQPFCIDFAHDDYSMHFDLHSTTNYYSLPPVLERKSAPYCNCLAHAAWSRSRFAQLNHPQFRKQQYYDSVPHIVEEISSLLHTSSVALVVVSEASLLPIYLHKALSPKNVPIFHLDCFVLAEKLMNSIYQESNIDVKLETSIYDLMKSLEVFTSTATKPVEICILSEPYSNEAFLPWNAIQFWYVYGQIATKYPCRLISPTALRIQAVAMDFEHLWKIRAPVGNNVEGFDLTIFDEMILSAAQATDATVEPHPLWQYTGKARSNPVCVFELSLIDPPKSPEAMSEHKICNLTISLANPSSVNAVAMWAEWRTLDGSWYPVGGPLRPVEINQEVDWCKVGPQTGVTFLKCALKKELEKRKGLTCKLNVECDFDFYEGEPIFRLSVL</sequence>
<dbReference type="EMBL" id="UYSG01012040">
    <property type="protein sequence ID" value="VDL64199.1"/>
    <property type="molecule type" value="Genomic_DNA"/>
</dbReference>
<dbReference type="FunFam" id="3.40.50.150:FF:000071">
    <property type="entry name" value="Protein arginine N-methyltransferase 7"/>
    <property type="match status" value="1"/>
</dbReference>
<dbReference type="STRING" id="6216.A0A0R3SYM4"/>
<dbReference type="Proteomes" id="UP000274504">
    <property type="component" value="Unassembled WGS sequence"/>
</dbReference>
<organism evidence="8">
    <name type="scientific">Hymenolepis diminuta</name>
    <name type="common">Rat tapeworm</name>
    <dbReference type="NCBI Taxonomy" id="6216"/>
    <lineage>
        <taxon>Eukaryota</taxon>
        <taxon>Metazoa</taxon>
        <taxon>Spiralia</taxon>
        <taxon>Lophotrochozoa</taxon>
        <taxon>Platyhelminthes</taxon>
        <taxon>Cestoda</taxon>
        <taxon>Eucestoda</taxon>
        <taxon>Cyclophyllidea</taxon>
        <taxon>Hymenolepididae</taxon>
        <taxon>Hymenolepis</taxon>
    </lineage>
</organism>
<dbReference type="PANTHER" id="PTHR11006:SF4">
    <property type="entry name" value="PROTEIN ARGININE N-METHYLTRANSFERASE 7"/>
    <property type="match status" value="1"/>
</dbReference>
<keyword evidence="2 4" id="KW-0808">Transferase</keyword>
<dbReference type="InterPro" id="IPR025799">
    <property type="entry name" value="Arg_MeTrfase"/>
</dbReference>
<dbReference type="Gene3D" id="3.40.50.150">
    <property type="entry name" value="Vaccinia Virus protein VP39"/>
    <property type="match status" value="2"/>
</dbReference>
<keyword evidence="1 4" id="KW-0489">Methyltransferase</keyword>
<evidence type="ECO:0000313" key="8">
    <source>
        <dbReference type="WBParaSite" id="HDID_0001086901-mRNA-1"/>
    </source>
</evidence>
<dbReference type="GO" id="GO:0016274">
    <property type="term" value="F:protein-arginine N-methyltransferase activity"/>
    <property type="evidence" value="ECO:0007669"/>
    <property type="project" value="InterPro"/>
</dbReference>
<evidence type="ECO:0000256" key="2">
    <source>
        <dbReference type="ARBA" id="ARBA00022679"/>
    </source>
</evidence>
<dbReference type="GO" id="GO:0042054">
    <property type="term" value="F:histone methyltransferase activity"/>
    <property type="evidence" value="ECO:0007669"/>
    <property type="project" value="TreeGrafter"/>
</dbReference>
<feature type="domain" description="Protein arginine N-methyltransferase" evidence="5">
    <location>
        <begin position="314"/>
        <end position="443"/>
    </location>
</feature>
<gene>
    <name evidence="6" type="ORF">HDID_LOCUS10867</name>
</gene>
<evidence type="ECO:0000313" key="6">
    <source>
        <dbReference type="EMBL" id="VDL64199.1"/>
    </source>
</evidence>
<dbReference type="SUPFAM" id="SSF53335">
    <property type="entry name" value="S-adenosyl-L-methionine-dependent methyltransferases"/>
    <property type="match status" value="2"/>
</dbReference>
<dbReference type="AlphaFoldDB" id="A0A0R3SYM4"/>
<evidence type="ECO:0000313" key="7">
    <source>
        <dbReference type="Proteomes" id="UP000274504"/>
    </source>
</evidence>
<evidence type="ECO:0000256" key="4">
    <source>
        <dbReference type="PROSITE-ProRule" id="PRU01015"/>
    </source>
</evidence>
<reference evidence="8" key="1">
    <citation type="submission" date="2017-02" db="UniProtKB">
        <authorList>
            <consortium name="WormBaseParasite"/>
        </authorList>
    </citation>
    <scope>IDENTIFICATION</scope>
</reference>
<proteinExistence type="predicted"/>
<dbReference type="OrthoDB" id="412876at2759"/>
<accession>A0A0R3SYM4</accession>
<evidence type="ECO:0000259" key="5">
    <source>
        <dbReference type="Pfam" id="PF22528"/>
    </source>
</evidence>
<protein>
    <submittedName>
        <fullName evidence="8">Protein arginine N-methyltransferase</fullName>
    </submittedName>
</protein>
<dbReference type="CDD" id="cd02440">
    <property type="entry name" value="AdoMet_MTases"/>
    <property type="match status" value="1"/>
</dbReference>
<dbReference type="GO" id="GO:0032259">
    <property type="term" value="P:methylation"/>
    <property type="evidence" value="ECO:0007669"/>
    <property type="project" value="UniProtKB-KW"/>
</dbReference>
<keyword evidence="3 4" id="KW-0949">S-adenosyl-L-methionine</keyword>
<dbReference type="PROSITE" id="PS51678">
    <property type="entry name" value="SAM_MT_PRMT"/>
    <property type="match status" value="1"/>
</dbReference>
<dbReference type="PANTHER" id="PTHR11006">
    <property type="entry name" value="PROTEIN ARGININE N-METHYLTRANSFERASE"/>
    <property type="match status" value="1"/>
</dbReference>
<dbReference type="Pfam" id="PF06325">
    <property type="entry name" value="PrmA"/>
    <property type="match status" value="1"/>
</dbReference>
<dbReference type="InterPro" id="IPR029063">
    <property type="entry name" value="SAM-dependent_MTases_sf"/>
</dbReference>
<reference evidence="6 7" key="2">
    <citation type="submission" date="2018-11" db="EMBL/GenBank/DDBJ databases">
        <authorList>
            <consortium name="Pathogen Informatics"/>
        </authorList>
    </citation>
    <scope>NUCLEOTIDE SEQUENCE [LARGE SCALE GENOMIC DNA]</scope>
</reference>